<name>A0ABR1ZJX8_9ROSI</name>
<accession>A0ABR1ZJX8</accession>
<sequence length="226" mass="24698">MYGADLTARPFLWPILGVGFTACPVAWPLVVERLLGAAPVVAAGTSFSCCSNFHPPWRASLLLVLWFTCPRSTTGLLAGAVCVADLTARPFHWPILGVGFAACPDAWLLIAEWLIGAAPFVAVGTSFSCYSSFHPPWRASFLLALRFTCPYSTTGLLAGSVCGTVLTARPHRWPVLGVGFAACPAAWLFILERFGSPAQPHYWLLTYAPRLRFPWHTSFLLWVLFI</sequence>
<feature type="transmembrane region" description="Helical" evidence="1">
    <location>
        <begin position="61"/>
        <end position="86"/>
    </location>
</feature>
<keyword evidence="1" id="KW-0472">Membrane</keyword>
<keyword evidence="1" id="KW-1133">Transmembrane helix</keyword>
<keyword evidence="3" id="KW-1185">Reference proteome</keyword>
<proteinExistence type="predicted"/>
<feature type="transmembrane region" description="Helical" evidence="1">
    <location>
        <begin position="173"/>
        <end position="191"/>
    </location>
</feature>
<evidence type="ECO:0000313" key="3">
    <source>
        <dbReference type="Proteomes" id="UP001396334"/>
    </source>
</evidence>
<evidence type="ECO:0000313" key="2">
    <source>
        <dbReference type="EMBL" id="KAK8480737.1"/>
    </source>
</evidence>
<feature type="transmembrane region" description="Helical" evidence="1">
    <location>
        <begin position="12"/>
        <end position="30"/>
    </location>
</feature>
<dbReference type="Proteomes" id="UP001396334">
    <property type="component" value="Unassembled WGS sequence"/>
</dbReference>
<evidence type="ECO:0000256" key="1">
    <source>
        <dbReference type="SAM" id="Phobius"/>
    </source>
</evidence>
<protein>
    <submittedName>
        <fullName evidence="2">Uncharacterized protein</fullName>
    </submittedName>
</protein>
<comment type="caution">
    <text evidence="2">The sequence shown here is derived from an EMBL/GenBank/DDBJ whole genome shotgun (WGS) entry which is preliminary data.</text>
</comment>
<gene>
    <name evidence="2" type="ORF">V6N11_073734</name>
</gene>
<dbReference type="EMBL" id="JBBPBN010000995">
    <property type="protein sequence ID" value="KAK8480737.1"/>
    <property type="molecule type" value="Genomic_DNA"/>
</dbReference>
<feature type="transmembrane region" description="Helical" evidence="1">
    <location>
        <begin position="142"/>
        <end position="167"/>
    </location>
</feature>
<keyword evidence="1" id="KW-0812">Transmembrane</keyword>
<organism evidence="2 3">
    <name type="scientific">Hibiscus sabdariffa</name>
    <name type="common">roselle</name>
    <dbReference type="NCBI Taxonomy" id="183260"/>
    <lineage>
        <taxon>Eukaryota</taxon>
        <taxon>Viridiplantae</taxon>
        <taxon>Streptophyta</taxon>
        <taxon>Embryophyta</taxon>
        <taxon>Tracheophyta</taxon>
        <taxon>Spermatophyta</taxon>
        <taxon>Magnoliopsida</taxon>
        <taxon>eudicotyledons</taxon>
        <taxon>Gunneridae</taxon>
        <taxon>Pentapetalae</taxon>
        <taxon>rosids</taxon>
        <taxon>malvids</taxon>
        <taxon>Malvales</taxon>
        <taxon>Malvaceae</taxon>
        <taxon>Malvoideae</taxon>
        <taxon>Hibiscus</taxon>
    </lineage>
</organism>
<feature type="transmembrane region" description="Helical" evidence="1">
    <location>
        <begin position="106"/>
        <end position="130"/>
    </location>
</feature>
<reference evidence="2 3" key="1">
    <citation type="journal article" date="2024" name="G3 (Bethesda)">
        <title>Genome assembly of Hibiscus sabdariffa L. provides insights into metabolisms of medicinal natural products.</title>
        <authorList>
            <person name="Kim T."/>
        </authorList>
    </citation>
    <scope>NUCLEOTIDE SEQUENCE [LARGE SCALE GENOMIC DNA]</scope>
    <source>
        <strain evidence="2">TK-2024</strain>
        <tissue evidence="2">Old leaves</tissue>
    </source>
</reference>